<dbReference type="InterPro" id="IPR004165">
    <property type="entry name" value="CoA_trans_fam_I"/>
</dbReference>
<dbReference type="EMBL" id="JAERQM010000002">
    <property type="protein sequence ID" value="MBU8543752.1"/>
    <property type="molecule type" value="Genomic_DNA"/>
</dbReference>
<gene>
    <name evidence="1" type="ORF">JJQ90_08540</name>
</gene>
<organism evidence="1 2">
    <name type="scientific">Falsiroseomonas oleicola</name>
    <dbReference type="NCBI Taxonomy" id="2801474"/>
    <lineage>
        <taxon>Bacteria</taxon>
        <taxon>Pseudomonadati</taxon>
        <taxon>Pseudomonadota</taxon>
        <taxon>Alphaproteobacteria</taxon>
        <taxon>Acetobacterales</taxon>
        <taxon>Roseomonadaceae</taxon>
        <taxon>Falsiroseomonas</taxon>
    </lineage>
</organism>
<dbReference type="RefSeq" id="WP_216874354.1">
    <property type="nucleotide sequence ID" value="NZ_JAERQM010000002.1"/>
</dbReference>
<dbReference type="SMART" id="SM00882">
    <property type="entry name" value="CoA_trans"/>
    <property type="match status" value="1"/>
</dbReference>
<evidence type="ECO:0000313" key="2">
    <source>
        <dbReference type="Proteomes" id="UP000689967"/>
    </source>
</evidence>
<sequence length="275" mass="28790">MTPNSPDSLAATVPDGALLALPPDNSLPSVALARALVRRGAKRLRLLGVPVSGFATDLLIGAGCVAEIQTSAASLGEAGFAPRFSAALKAGSITLRDATCPAIHSMLQAAEKGIPFMALRGIIGSDILANRPDWKVVPNPMGDGVSDPIVLLPALSPDVALIHGVMADEAGNIWVGRRRELATVAHASKRVLATVERMVKGDMLEDEKLAPGCISGTYIEAVAVAERGAWPVALLDEYGFDAAHVAEYARMAKTEAGFAEYLDRYVLTQQAQAAE</sequence>
<comment type="caution">
    <text evidence="1">The sequence shown here is derived from an EMBL/GenBank/DDBJ whole genome shotgun (WGS) entry which is preliminary data.</text>
</comment>
<dbReference type="Proteomes" id="UP000689967">
    <property type="component" value="Unassembled WGS sequence"/>
</dbReference>
<proteinExistence type="predicted"/>
<protein>
    <submittedName>
        <fullName evidence="1">CoA synthetase</fullName>
    </submittedName>
</protein>
<name>A0ABS6H4Y3_9PROT</name>
<reference evidence="1 2" key="1">
    <citation type="submission" date="2021-01" db="EMBL/GenBank/DDBJ databases">
        <title>Roseomonas sp. nov, a bacterium isolated from an oil production mixture in Yumen Oilfield.</title>
        <authorList>
            <person name="Wu D."/>
        </authorList>
    </citation>
    <scope>NUCLEOTIDE SEQUENCE [LARGE SCALE GENOMIC DNA]</scope>
    <source>
        <strain evidence="1 2">ROY-5-3</strain>
    </source>
</reference>
<keyword evidence="2" id="KW-1185">Reference proteome</keyword>
<evidence type="ECO:0000313" key="1">
    <source>
        <dbReference type="EMBL" id="MBU8543752.1"/>
    </source>
</evidence>
<dbReference type="Pfam" id="PF01144">
    <property type="entry name" value="CoA_trans"/>
    <property type="match status" value="1"/>
</dbReference>
<accession>A0ABS6H4Y3</accession>